<dbReference type="RefSeq" id="WP_121177251.1">
    <property type="nucleotide sequence ID" value="NZ_JAWVOH010000003.1"/>
</dbReference>
<dbReference type="EMBL" id="JBCEWA010000004">
    <property type="protein sequence ID" value="MEL5987972.1"/>
    <property type="molecule type" value="Genomic_DNA"/>
</dbReference>
<protein>
    <submittedName>
        <fullName evidence="3">Uncharacterized protein</fullName>
    </submittedName>
</protein>
<feature type="chain" id="PRO_5045845759" evidence="2">
    <location>
        <begin position="23"/>
        <end position="288"/>
    </location>
</feature>
<feature type="transmembrane region" description="Helical" evidence="1">
    <location>
        <begin position="180"/>
        <end position="206"/>
    </location>
</feature>
<reference evidence="3 4" key="1">
    <citation type="submission" date="2024-04" db="EMBL/GenBank/DDBJ databases">
        <authorList>
            <person name="Wu Y.S."/>
            <person name="Zhang L."/>
        </authorList>
    </citation>
    <scope>NUCLEOTIDE SEQUENCE [LARGE SCALE GENOMIC DNA]</scope>
    <source>
        <strain evidence="3 4">KG-01</strain>
    </source>
</reference>
<evidence type="ECO:0000256" key="1">
    <source>
        <dbReference type="SAM" id="Phobius"/>
    </source>
</evidence>
<evidence type="ECO:0000256" key="2">
    <source>
        <dbReference type="SAM" id="SignalP"/>
    </source>
</evidence>
<sequence>MKKYLFFSIILLFSTIFSPVTAFSKDKTETVRDSVSNFQETTYDKNGNKIQLKYNLNQKRLKVETFVNDKLFDYVTIAYKNGIYSNEIMYYKPKTSNKKINLSNSSVKKYYVTDFIKETDVGTNHIKSPQMTITKSAAKSSKYKYITSKYNSTLKVKGNLWGYTTKKNKKKYMFDFSKGAAISIVGAALTVMFPPGAVVSIFLLLADLGVGYAFSKLTTSLNGYYNATYYNYYYKVYVGKKVTYNHKQSRTVVYYYNDKNGKKASRSKRSASWASQNAIMNVGILAGA</sequence>
<accession>A0ABU9LIX2</accession>
<comment type="caution">
    <text evidence="3">The sequence shown here is derived from an EMBL/GenBank/DDBJ whole genome shotgun (WGS) entry which is preliminary data.</text>
</comment>
<gene>
    <name evidence="3" type="ORF">AAF454_06035</name>
</gene>
<keyword evidence="1" id="KW-1133">Transmembrane helix</keyword>
<dbReference type="Proteomes" id="UP001398420">
    <property type="component" value="Unassembled WGS sequence"/>
</dbReference>
<name>A0ABU9LIX2_9BACL</name>
<keyword evidence="1" id="KW-0812">Transmembrane</keyword>
<evidence type="ECO:0000313" key="4">
    <source>
        <dbReference type="Proteomes" id="UP001398420"/>
    </source>
</evidence>
<proteinExistence type="predicted"/>
<feature type="signal peptide" evidence="2">
    <location>
        <begin position="1"/>
        <end position="22"/>
    </location>
</feature>
<evidence type="ECO:0000313" key="3">
    <source>
        <dbReference type="EMBL" id="MEL5987972.1"/>
    </source>
</evidence>
<keyword evidence="2" id="KW-0732">Signal</keyword>
<keyword evidence="1" id="KW-0472">Membrane</keyword>
<keyword evidence="4" id="KW-1185">Reference proteome</keyword>
<organism evidence="3 4">
    <name type="scientific">Kurthia gibsonii</name>
    <dbReference type="NCBI Taxonomy" id="33946"/>
    <lineage>
        <taxon>Bacteria</taxon>
        <taxon>Bacillati</taxon>
        <taxon>Bacillota</taxon>
        <taxon>Bacilli</taxon>
        <taxon>Bacillales</taxon>
        <taxon>Caryophanaceae</taxon>
        <taxon>Kurthia</taxon>
    </lineage>
</organism>